<reference evidence="7" key="1">
    <citation type="submission" date="2023-02" db="EMBL/GenBank/DDBJ databases">
        <title>Genome of toxic invasive species Heracleum sosnowskyi carries increased number of genes despite the absence of recent whole-genome duplications.</title>
        <authorList>
            <person name="Schelkunov M."/>
            <person name="Shtratnikova V."/>
            <person name="Makarenko M."/>
            <person name="Klepikova A."/>
            <person name="Omelchenko D."/>
            <person name="Novikova G."/>
            <person name="Obukhova E."/>
            <person name="Bogdanov V."/>
            <person name="Penin A."/>
            <person name="Logacheva M."/>
        </authorList>
    </citation>
    <scope>NUCLEOTIDE SEQUENCE</scope>
    <source>
        <strain evidence="7">Hsosn_3</strain>
        <tissue evidence="7">Leaf</tissue>
    </source>
</reference>
<keyword evidence="8" id="KW-1185">Reference proteome</keyword>
<evidence type="ECO:0000256" key="1">
    <source>
        <dbReference type="ARBA" id="ARBA00004167"/>
    </source>
</evidence>
<keyword evidence="4 6" id="KW-0472">Membrane</keyword>
<evidence type="ECO:0000256" key="2">
    <source>
        <dbReference type="ARBA" id="ARBA00022692"/>
    </source>
</evidence>
<evidence type="ECO:0000256" key="5">
    <source>
        <dbReference type="ARBA" id="ARBA00035114"/>
    </source>
</evidence>
<comment type="similarity">
    <text evidence="5">Belongs to the ROH1 family.</text>
</comment>
<dbReference type="PANTHER" id="PTHR31509">
    <property type="entry name" value="BPS1-LIKE PROTEIN"/>
    <property type="match status" value="1"/>
</dbReference>
<dbReference type="GO" id="GO:0016020">
    <property type="term" value="C:membrane"/>
    <property type="evidence" value="ECO:0007669"/>
    <property type="project" value="UniProtKB-SubCell"/>
</dbReference>
<evidence type="ECO:0000313" key="7">
    <source>
        <dbReference type="EMBL" id="KAK1374850.1"/>
    </source>
</evidence>
<reference evidence="7" key="2">
    <citation type="submission" date="2023-05" db="EMBL/GenBank/DDBJ databases">
        <authorList>
            <person name="Schelkunov M.I."/>
        </authorList>
    </citation>
    <scope>NUCLEOTIDE SEQUENCE</scope>
    <source>
        <strain evidence="7">Hsosn_3</strain>
        <tissue evidence="7">Leaf</tissue>
    </source>
</reference>
<evidence type="ECO:0000256" key="4">
    <source>
        <dbReference type="ARBA" id="ARBA00023136"/>
    </source>
</evidence>
<proteinExistence type="inferred from homology"/>
<comment type="subcellular location">
    <subcellularLocation>
        <location evidence="1">Membrane</location>
        <topology evidence="1">Single-pass membrane protein</topology>
    </subcellularLocation>
</comment>
<evidence type="ECO:0000256" key="6">
    <source>
        <dbReference type="SAM" id="Phobius"/>
    </source>
</evidence>
<dbReference type="Pfam" id="PF05633">
    <property type="entry name" value="ROH1-like"/>
    <property type="match status" value="1"/>
</dbReference>
<evidence type="ECO:0000313" key="8">
    <source>
        <dbReference type="Proteomes" id="UP001237642"/>
    </source>
</evidence>
<keyword evidence="3 6" id="KW-1133">Transmembrane helix</keyword>
<dbReference type="InterPro" id="IPR008511">
    <property type="entry name" value="ROH1-like"/>
</dbReference>
<comment type="caution">
    <text evidence="7">The sequence shown here is derived from an EMBL/GenBank/DDBJ whole genome shotgun (WGS) entry which is preliminary data.</text>
</comment>
<name>A0AAD8MGA0_9APIA</name>
<dbReference type="Proteomes" id="UP001237642">
    <property type="component" value="Unassembled WGS sequence"/>
</dbReference>
<feature type="transmembrane region" description="Helical" evidence="6">
    <location>
        <begin position="236"/>
        <end position="258"/>
    </location>
</feature>
<protein>
    <submittedName>
        <fullName evidence="7">Uncharacterized protein</fullName>
    </submittedName>
</protein>
<organism evidence="7 8">
    <name type="scientific">Heracleum sosnowskyi</name>
    <dbReference type="NCBI Taxonomy" id="360622"/>
    <lineage>
        <taxon>Eukaryota</taxon>
        <taxon>Viridiplantae</taxon>
        <taxon>Streptophyta</taxon>
        <taxon>Embryophyta</taxon>
        <taxon>Tracheophyta</taxon>
        <taxon>Spermatophyta</taxon>
        <taxon>Magnoliopsida</taxon>
        <taxon>eudicotyledons</taxon>
        <taxon>Gunneridae</taxon>
        <taxon>Pentapetalae</taxon>
        <taxon>asterids</taxon>
        <taxon>campanulids</taxon>
        <taxon>Apiales</taxon>
        <taxon>Apiaceae</taxon>
        <taxon>Apioideae</taxon>
        <taxon>apioid superclade</taxon>
        <taxon>Tordylieae</taxon>
        <taxon>Tordyliinae</taxon>
        <taxon>Heracleum</taxon>
    </lineage>
</organism>
<keyword evidence="2 6" id="KW-0812">Transmembrane</keyword>
<sequence length="373" mass="41479">MPATFQQGSFLNRISIRRNQVVSMTDHNTELPDFDFFQNKVSDILAGIVPGVGQSDAVLSVAWFRKLLDVFLCCETEFKVVVLMGRDPAQLSKAPMDRVLQEYMDRVVKALDICNAVTHAVDLVRHWQQLAEIGVEALQQRPIGGGHVRRAKKALNSLVMSMNFDDEYKCNAKSADRAWSFGRRGTPAAAAAPLRNQSSNFRSLSFPFSNSWSSAKQIQLMSANMVVPRGGDAGGLALPVYIMSSIMVFTMWALVAAFPCQDRNGLPAHLPIGKPMGWAEPIVLMQEKIGEEWKKQDKMNVGLLEESQRLEKVAVFLVDYDFSTEGEMEDEMAEKVAELAEICGKMDEGLGALEQGVREVFHSLAKSRTENRS</sequence>
<evidence type="ECO:0000256" key="3">
    <source>
        <dbReference type="ARBA" id="ARBA00022989"/>
    </source>
</evidence>
<gene>
    <name evidence="7" type="ORF">POM88_031043</name>
</gene>
<dbReference type="AlphaFoldDB" id="A0AAD8MGA0"/>
<dbReference type="EMBL" id="JAUIZM010000007">
    <property type="protein sequence ID" value="KAK1374850.1"/>
    <property type="molecule type" value="Genomic_DNA"/>
</dbReference>
<accession>A0AAD8MGA0</accession>